<feature type="transmembrane region" description="Helical" evidence="1">
    <location>
        <begin position="263"/>
        <end position="283"/>
    </location>
</feature>
<keyword evidence="1" id="KW-0472">Membrane</keyword>
<dbReference type="InterPro" id="IPR008756">
    <property type="entry name" value="Peptidase_M56"/>
</dbReference>
<dbReference type="Pfam" id="PF05569">
    <property type="entry name" value="Peptidase_M56"/>
    <property type="match status" value="1"/>
</dbReference>
<reference evidence="3" key="2">
    <citation type="submission" date="2020-09" db="EMBL/GenBank/DDBJ databases">
        <authorList>
            <person name="Luo X."/>
        </authorList>
    </citation>
    <scope>NUCLEOTIDE SEQUENCE</scope>
    <source>
        <strain evidence="3">TRM S81-3</strain>
    </source>
</reference>
<dbReference type="RefSeq" id="WP_188184343.1">
    <property type="nucleotide sequence ID" value="NZ_JACVQF010000222.1"/>
</dbReference>
<keyword evidence="4" id="KW-1185">Reference proteome</keyword>
<dbReference type="PANTHER" id="PTHR34978:SF3">
    <property type="entry name" value="SLR0241 PROTEIN"/>
    <property type="match status" value="1"/>
</dbReference>
<keyword evidence="1" id="KW-0812">Transmembrane</keyword>
<sequence>MPRVPAARVGLAVCALAGLITCDVLVYTLLRLWRHWPRVGPSRGVADALNAVVLGAGAAVALVTAAVAATVAVRGLLAARRAARWIGGHALPPSERVLAIARRLGGPDNDVRVVQLDVDDPVALTHGLVRPVVAVSTGLARRTTDEELAAVLGHELHHARRRHPLGRLVVETVASTLWFVPGPRVVAHHVKTRQELSADQAALAFAAPSVVASALVKCLSDSGGPAIGTGMGGDTALAARVEQLEHGSKRFARFLRCCQLRRLLLGGMVLLGLIMYCCVAAVAGELVLPFG</sequence>
<evidence type="ECO:0000259" key="2">
    <source>
        <dbReference type="Pfam" id="PF05569"/>
    </source>
</evidence>
<dbReference type="EMBL" id="JACVQF010000222">
    <property type="protein sequence ID" value="MBD0423411.1"/>
    <property type="molecule type" value="Genomic_DNA"/>
</dbReference>
<dbReference type="PANTHER" id="PTHR34978">
    <property type="entry name" value="POSSIBLE SENSOR-TRANSDUCER PROTEIN BLAR"/>
    <property type="match status" value="1"/>
</dbReference>
<reference evidence="3" key="1">
    <citation type="submission" date="2020-09" db="EMBL/GenBank/DDBJ databases">
        <title>Streptomyces grisecoloratus sp. nov., isolated from cotton soil.</title>
        <authorList>
            <person name="Xing L."/>
        </authorList>
    </citation>
    <scope>NUCLEOTIDE SEQUENCE</scope>
    <source>
        <strain evidence="3">TRM S81-3</strain>
    </source>
</reference>
<evidence type="ECO:0000256" key="1">
    <source>
        <dbReference type="SAM" id="Phobius"/>
    </source>
</evidence>
<proteinExistence type="predicted"/>
<evidence type="ECO:0000313" key="4">
    <source>
        <dbReference type="Proteomes" id="UP000621210"/>
    </source>
</evidence>
<feature type="transmembrane region" description="Helical" evidence="1">
    <location>
        <begin position="9"/>
        <end position="30"/>
    </location>
</feature>
<dbReference type="AlphaFoldDB" id="A0A926LAR7"/>
<gene>
    <name evidence="3" type="ORF">H0H10_30325</name>
</gene>
<keyword evidence="1" id="KW-1133">Transmembrane helix</keyword>
<name>A0A926LAR7_9ACTN</name>
<organism evidence="3 4">
    <name type="scientific">Streptomyces griseicoloratus</name>
    <dbReference type="NCBI Taxonomy" id="2752516"/>
    <lineage>
        <taxon>Bacteria</taxon>
        <taxon>Bacillati</taxon>
        <taxon>Actinomycetota</taxon>
        <taxon>Actinomycetes</taxon>
        <taxon>Kitasatosporales</taxon>
        <taxon>Streptomycetaceae</taxon>
        <taxon>Streptomyces</taxon>
    </lineage>
</organism>
<dbReference type="Gene3D" id="3.30.2010.10">
    <property type="entry name" value="Metalloproteases ('zincins'), catalytic domain"/>
    <property type="match status" value="1"/>
</dbReference>
<evidence type="ECO:0000313" key="3">
    <source>
        <dbReference type="EMBL" id="MBD0423411.1"/>
    </source>
</evidence>
<dbReference type="InterPro" id="IPR052173">
    <property type="entry name" value="Beta-lactam_resp_regulator"/>
</dbReference>
<feature type="domain" description="Peptidase M56" evidence="2">
    <location>
        <begin position="60"/>
        <end position="224"/>
    </location>
</feature>
<dbReference type="Proteomes" id="UP000621210">
    <property type="component" value="Unassembled WGS sequence"/>
</dbReference>
<dbReference type="CDD" id="cd07326">
    <property type="entry name" value="M56_BlaR1_MecR1_like"/>
    <property type="match status" value="1"/>
</dbReference>
<comment type="caution">
    <text evidence="3">The sequence shown here is derived from an EMBL/GenBank/DDBJ whole genome shotgun (WGS) entry which is preliminary data.</text>
</comment>
<protein>
    <submittedName>
        <fullName evidence="3">M56 family metallopeptidase</fullName>
    </submittedName>
</protein>
<feature type="transmembrane region" description="Helical" evidence="1">
    <location>
        <begin position="50"/>
        <end position="77"/>
    </location>
</feature>
<accession>A0A926LAR7</accession>